<dbReference type="PANTHER" id="PTHR47245:SF2">
    <property type="entry name" value="PEPTIDYL-PROLYL CIS-TRANS ISOMERASE HP_0175-RELATED"/>
    <property type="match status" value="1"/>
</dbReference>
<dbReference type="Pfam" id="PF13616">
    <property type="entry name" value="Rotamase_3"/>
    <property type="match status" value="1"/>
</dbReference>
<dbReference type="InterPro" id="IPR046357">
    <property type="entry name" value="PPIase_dom_sf"/>
</dbReference>
<name>A0ABS9UPE2_9BACT</name>
<reference evidence="3" key="1">
    <citation type="submission" date="2022-03" db="EMBL/GenBank/DDBJ databases">
        <title>De novo assembled genomes of Belliella spp. (Cyclobacteriaceae) strains.</title>
        <authorList>
            <person name="Szabo A."/>
            <person name="Korponai K."/>
            <person name="Felfoldi T."/>
        </authorList>
    </citation>
    <scope>NUCLEOTIDE SEQUENCE</scope>
    <source>
        <strain evidence="3">DSM 107340</strain>
    </source>
</reference>
<keyword evidence="4" id="KW-1185">Reference proteome</keyword>
<feature type="domain" description="PpiC" evidence="2">
    <location>
        <begin position="240"/>
        <end position="343"/>
    </location>
</feature>
<evidence type="ECO:0000313" key="4">
    <source>
        <dbReference type="Proteomes" id="UP001165488"/>
    </source>
</evidence>
<dbReference type="Gene3D" id="3.10.50.40">
    <property type="match status" value="2"/>
</dbReference>
<protein>
    <submittedName>
        <fullName evidence="3">Peptidylprolyl isomerase</fullName>
        <ecNumber evidence="3">5.2.1.8</ecNumber>
    </submittedName>
</protein>
<dbReference type="PROSITE" id="PS50198">
    <property type="entry name" value="PPIC_PPIASE_2"/>
    <property type="match status" value="2"/>
</dbReference>
<dbReference type="InterPro" id="IPR050245">
    <property type="entry name" value="PrsA_foldase"/>
</dbReference>
<keyword evidence="1 3" id="KW-0413">Isomerase</keyword>
<accession>A0ABS9UPE2</accession>
<dbReference type="EMBL" id="JAKZGS010000008">
    <property type="protein sequence ID" value="MCH7398496.1"/>
    <property type="molecule type" value="Genomic_DNA"/>
</dbReference>
<dbReference type="PROSITE" id="PS51257">
    <property type="entry name" value="PROKAR_LIPOPROTEIN"/>
    <property type="match status" value="1"/>
</dbReference>
<dbReference type="Pfam" id="PF00639">
    <property type="entry name" value="Rotamase"/>
    <property type="match status" value="1"/>
</dbReference>
<keyword evidence="1" id="KW-0697">Rotamase</keyword>
<dbReference type="PANTHER" id="PTHR47245">
    <property type="entry name" value="PEPTIDYLPROLYL ISOMERASE"/>
    <property type="match status" value="1"/>
</dbReference>
<comment type="caution">
    <text evidence="3">The sequence shown here is derived from an EMBL/GenBank/DDBJ whole genome shotgun (WGS) entry which is preliminary data.</text>
</comment>
<sequence length="668" mass="77428">MNIKYFYSALLILAFSCSPKTTIKQEDNQDKGPVSLLTIGNEDIYADEFLHILSKNRTFQNKEDLISKEEFEKNFDLFVNFKLKVKEAENEGLAEVDEFQKEFAMFKEDLIRPFLIKNSLQEGELMKAYNRMQEVVKASHILLQFPNNAGREDSVAVFRMAEKLKADAENGADFNDLAEKHSDDPSAKDNKGNLGYFTALQMVYPFEDAAFRLKPGQISEPVITEFGYHIIKLEDKKPNPGEIRVSHILVRTPSNDPVTEERVLRKVGDIYTELQKPESVWEEVCNLYSEDLGTKNSGGTLPWIAIGSVIPEFERVAFNLSEIGEISAPVKTAYGYHIIRLEDKKPIAPYEEMEEMIKSKILRDSRSTLIQSQVSAIQKSRFSFVENEQLVDSLSNIFKNKQKQQAFQLVDSMPWIENMLISVRGEEKSVKNLIDFMNADNQIVRLGKKDYFSAWYEKFVEVNLNEAEEKDLEANSKEYQLILKEYRDGILLFSLMNQKVWQKALEDSLGQVAYFEENKDKYQWNDRYQALIVKMGKESRKDAVKKFLMDKNYQDNLETRLENTFLNDDPLAFTIQNNLFEIESHPVLSRIMTNKTFQEVNIEGRTHFVVLGKKVPAGPKKFEETRGKVIQDYQEYLDKSMIASLKENYIIRVNEEEKSRIYEIVTKN</sequence>
<organism evidence="3 4">
    <name type="scientific">Belliella calami</name>
    <dbReference type="NCBI Taxonomy" id="2923436"/>
    <lineage>
        <taxon>Bacteria</taxon>
        <taxon>Pseudomonadati</taxon>
        <taxon>Bacteroidota</taxon>
        <taxon>Cytophagia</taxon>
        <taxon>Cytophagales</taxon>
        <taxon>Cyclobacteriaceae</taxon>
        <taxon>Belliella</taxon>
    </lineage>
</organism>
<evidence type="ECO:0000256" key="1">
    <source>
        <dbReference type="PROSITE-ProRule" id="PRU00278"/>
    </source>
</evidence>
<dbReference type="EC" id="5.2.1.8" evidence="3"/>
<dbReference type="RefSeq" id="WP_241275010.1">
    <property type="nucleotide sequence ID" value="NZ_JAKZGS010000008.1"/>
</dbReference>
<evidence type="ECO:0000313" key="3">
    <source>
        <dbReference type="EMBL" id="MCH7398496.1"/>
    </source>
</evidence>
<evidence type="ECO:0000259" key="2">
    <source>
        <dbReference type="PROSITE" id="PS50198"/>
    </source>
</evidence>
<feature type="domain" description="PpiC" evidence="2">
    <location>
        <begin position="133"/>
        <end position="235"/>
    </location>
</feature>
<gene>
    <name evidence="3" type="ORF">MM236_10870</name>
</gene>
<dbReference type="Proteomes" id="UP001165488">
    <property type="component" value="Unassembled WGS sequence"/>
</dbReference>
<dbReference type="InterPro" id="IPR000297">
    <property type="entry name" value="PPIase_PpiC"/>
</dbReference>
<dbReference type="GO" id="GO:0003755">
    <property type="term" value="F:peptidyl-prolyl cis-trans isomerase activity"/>
    <property type="evidence" value="ECO:0007669"/>
    <property type="project" value="UniProtKB-EC"/>
</dbReference>
<proteinExistence type="predicted"/>
<dbReference type="SUPFAM" id="SSF54534">
    <property type="entry name" value="FKBP-like"/>
    <property type="match status" value="2"/>
</dbReference>